<dbReference type="InterPro" id="IPR051200">
    <property type="entry name" value="Host-pathogen_enzymatic-act"/>
</dbReference>
<evidence type="ECO:0000313" key="2">
    <source>
        <dbReference type="Proteomes" id="UP000552644"/>
    </source>
</evidence>
<sequence length="350" mass="36976">MSFPGGAQLAVLSQSGHTLNFFDLDSGRRTDVVDVLPEGHELCFDPARRVVYASHTYRSGHYLAHEEKGTEISVVDVDTHRILDVIDLAPEHAPHALQLDPATGLLYVSVEGGPQGAGGLLALDPLTREVRARYSAEAPIPHWAVLTPDGRRAYTANKQSPYVSVIDLAGGGPVRRVPVAGSEDLALSPDGTRLFVATPTISVPADPRATYAVQVVDTASDEIVHAIPLEEVPSPVHVTDDGTLLVGQWRFTGAPAGPPFRSGLLSVFDAATYEPRAELEVGLGPINIVSTPDSTTAFVANLQSGTVSVVDLTTFRVVTTLEVDRGERLPAGRGVPNQGAHGLAYIPAAG</sequence>
<dbReference type="InterPro" id="IPR011045">
    <property type="entry name" value="N2O_reductase_N"/>
</dbReference>
<protein>
    <submittedName>
        <fullName evidence="1">YVTN family beta-propeller protein</fullName>
    </submittedName>
</protein>
<reference evidence="1 2" key="1">
    <citation type="submission" date="2020-08" db="EMBL/GenBank/DDBJ databases">
        <title>Genomic Encyclopedia of Type Strains, Phase III (KMG-III): the genomes of soil and plant-associated and newly described type strains.</title>
        <authorList>
            <person name="Whitman W."/>
        </authorList>
    </citation>
    <scope>NUCLEOTIDE SEQUENCE [LARGE SCALE GENOMIC DNA]</scope>
    <source>
        <strain evidence="1 2">CECT 8840</strain>
    </source>
</reference>
<keyword evidence="2" id="KW-1185">Reference proteome</keyword>
<dbReference type="EMBL" id="JACHJP010000004">
    <property type="protein sequence ID" value="MBB4917258.1"/>
    <property type="molecule type" value="Genomic_DNA"/>
</dbReference>
<organism evidence="1 2">
    <name type="scientific">Streptosporangium saharense</name>
    <dbReference type="NCBI Taxonomy" id="1706840"/>
    <lineage>
        <taxon>Bacteria</taxon>
        <taxon>Bacillati</taxon>
        <taxon>Actinomycetota</taxon>
        <taxon>Actinomycetes</taxon>
        <taxon>Streptosporangiales</taxon>
        <taxon>Streptosporangiaceae</taxon>
        <taxon>Streptosporangium</taxon>
    </lineage>
</organism>
<dbReference type="RefSeq" id="WP_184717346.1">
    <property type="nucleotide sequence ID" value="NZ_JACHJP010000004.1"/>
</dbReference>
<dbReference type="PANTHER" id="PTHR47197">
    <property type="entry name" value="PROTEIN NIRF"/>
    <property type="match status" value="1"/>
</dbReference>
<dbReference type="AlphaFoldDB" id="A0A7W7QPH6"/>
<name>A0A7W7QPH6_9ACTN</name>
<accession>A0A7W7QPH6</accession>
<gene>
    <name evidence="1" type="ORF">FHS44_004366</name>
</gene>
<proteinExistence type="predicted"/>
<dbReference type="Gene3D" id="2.130.10.10">
    <property type="entry name" value="YVTN repeat-like/Quinoprotein amine dehydrogenase"/>
    <property type="match status" value="3"/>
</dbReference>
<dbReference type="PANTHER" id="PTHR47197:SF3">
    <property type="entry name" value="DIHYDRO-HEME D1 DEHYDROGENASE"/>
    <property type="match status" value="1"/>
</dbReference>
<comment type="caution">
    <text evidence="1">The sequence shown here is derived from an EMBL/GenBank/DDBJ whole genome shotgun (WGS) entry which is preliminary data.</text>
</comment>
<evidence type="ECO:0000313" key="1">
    <source>
        <dbReference type="EMBL" id="MBB4917258.1"/>
    </source>
</evidence>
<dbReference type="SUPFAM" id="SSF50974">
    <property type="entry name" value="Nitrous oxide reductase, N-terminal domain"/>
    <property type="match status" value="1"/>
</dbReference>
<dbReference type="InterPro" id="IPR015943">
    <property type="entry name" value="WD40/YVTN_repeat-like_dom_sf"/>
</dbReference>
<dbReference type="Proteomes" id="UP000552644">
    <property type="component" value="Unassembled WGS sequence"/>
</dbReference>